<dbReference type="PANTHER" id="PTHR46072:SF11">
    <property type="entry name" value="AMIDASE-RELATED"/>
    <property type="match status" value="1"/>
</dbReference>
<dbReference type="Proteomes" id="UP000034680">
    <property type="component" value="Unassembled WGS sequence"/>
</dbReference>
<dbReference type="AlphaFoldDB" id="A0A0G2FVM0"/>
<accession>A0A0G2FVM0</accession>
<keyword evidence="4" id="KW-0378">Hydrolase</keyword>
<dbReference type="Gene3D" id="3.90.1300.10">
    <property type="entry name" value="Amidase signature (AS) domain"/>
    <property type="match status" value="1"/>
</dbReference>
<proteinExistence type="inferred from homology"/>
<sequence>MSEKKETWKEIGARKRESLLASIPQEWRVPAELLPPDSQDDVTGWPATSGWFTAEELAITELSASELVPKLASGALKSVAVTRAFCKRAAAAHQLTNCLSETCFSRALETAKARDEHLARTGSPVGPLHGLPVSLKDNFNLKGLDATVGFASHVGDPAEYDSTLATILEDAGAVFYVKTNVPTAMMIAETVNSVFGRTVNPRNRKVTSGGSSGGESALISFKGSCLGVGTDIGGSLRIPAACTGIFTLKPSFGRFPTLKCRSGMSGQEAVPSVNGPMARTIDDIILEAKTVVDAEPWLHDSRMVPLPWRDVVLPERLKIAVMWDDGVVTPTPPVSRALRTTVEKLEAAGHEIVAWDPKDQAQGQRLLGRMFVADGAISIRKELGRTGESMPPEMQAYADAKELGTYEMWQLHLERTEYQKRYLDRWNDAGIDAILCATTPYSSVRNGGFKYGECQ</sequence>
<evidence type="ECO:0000313" key="7">
    <source>
        <dbReference type="Proteomes" id="UP000034680"/>
    </source>
</evidence>
<dbReference type="InterPro" id="IPR020556">
    <property type="entry name" value="Amidase_CS"/>
</dbReference>
<evidence type="ECO:0000256" key="1">
    <source>
        <dbReference type="ARBA" id="ARBA00001311"/>
    </source>
</evidence>
<comment type="similarity">
    <text evidence="2">Belongs to the amidase family.</text>
</comment>
<evidence type="ECO:0000256" key="2">
    <source>
        <dbReference type="ARBA" id="ARBA00009199"/>
    </source>
</evidence>
<protein>
    <recommendedName>
        <fullName evidence="3">amidase</fullName>
        <ecNumber evidence="3">3.5.1.4</ecNumber>
    </recommendedName>
</protein>
<comment type="catalytic activity">
    <reaction evidence="1">
        <text>a monocarboxylic acid amide + H2O = a monocarboxylate + NH4(+)</text>
        <dbReference type="Rhea" id="RHEA:12020"/>
        <dbReference type="ChEBI" id="CHEBI:15377"/>
        <dbReference type="ChEBI" id="CHEBI:28938"/>
        <dbReference type="ChEBI" id="CHEBI:35757"/>
        <dbReference type="ChEBI" id="CHEBI:83628"/>
        <dbReference type="EC" id="3.5.1.4"/>
    </reaction>
</comment>
<evidence type="ECO:0000256" key="4">
    <source>
        <dbReference type="ARBA" id="ARBA00022801"/>
    </source>
</evidence>
<dbReference type="PROSITE" id="PS00571">
    <property type="entry name" value="AMIDASES"/>
    <property type="match status" value="1"/>
</dbReference>
<dbReference type="STRING" id="1214573.A0A0G2FVM0"/>
<gene>
    <name evidence="6" type="ORF">UCDDA912_g01544</name>
</gene>
<evidence type="ECO:0000259" key="5">
    <source>
        <dbReference type="Pfam" id="PF01425"/>
    </source>
</evidence>
<dbReference type="EMBL" id="LCUC01000059">
    <property type="protein sequence ID" value="KKY38227.1"/>
    <property type="molecule type" value="Genomic_DNA"/>
</dbReference>
<feature type="domain" description="Amidase" evidence="5">
    <location>
        <begin position="81"/>
        <end position="449"/>
    </location>
</feature>
<evidence type="ECO:0000256" key="3">
    <source>
        <dbReference type="ARBA" id="ARBA00012922"/>
    </source>
</evidence>
<dbReference type="GO" id="GO:0004040">
    <property type="term" value="F:amidase activity"/>
    <property type="evidence" value="ECO:0007669"/>
    <property type="project" value="UniProtKB-EC"/>
</dbReference>
<dbReference type="InterPro" id="IPR036928">
    <property type="entry name" value="AS_sf"/>
</dbReference>
<dbReference type="PANTHER" id="PTHR46072">
    <property type="entry name" value="AMIDASE-RELATED-RELATED"/>
    <property type="match status" value="1"/>
</dbReference>
<organism evidence="6 7">
    <name type="scientific">Diaporthe ampelina</name>
    <dbReference type="NCBI Taxonomy" id="1214573"/>
    <lineage>
        <taxon>Eukaryota</taxon>
        <taxon>Fungi</taxon>
        <taxon>Dikarya</taxon>
        <taxon>Ascomycota</taxon>
        <taxon>Pezizomycotina</taxon>
        <taxon>Sordariomycetes</taxon>
        <taxon>Sordariomycetidae</taxon>
        <taxon>Diaporthales</taxon>
        <taxon>Diaporthaceae</taxon>
        <taxon>Diaporthe</taxon>
    </lineage>
</organism>
<keyword evidence="7" id="KW-1185">Reference proteome</keyword>
<reference evidence="6 7" key="1">
    <citation type="submission" date="2015-05" db="EMBL/GenBank/DDBJ databases">
        <title>Distinctive expansion of gene families associated with plant cell wall degradation and secondary metabolism in the genomes of grapevine trunk pathogens.</title>
        <authorList>
            <person name="Lawrence D.P."/>
            <person name="Travadon R."/>
            <person name="Rolshausen P.E."/>
            <person name="Baumgartner K."/>
        </authorList>
    </citation>
    <scope>NUCLEOTIDE SEQUENCE [LARGE SCALE GENOMIC DNA]</scope>
    <source>
        <strain evidence="6">DA912</strain>
    </source>
</reference>
<evidence type="ECO:0000313" key="6">
    <source>
        <dbReference type="EMBL" id="KKY38227.1"/>
    </source>
</evidence>
<dbReference type="SUPFAM" id="SSF75304">
    <property type="entry name" value="Amidase signature (AS) enzymes"/>
    <property type="match status" value="1"/>
</dbReference>
<name>A0A0G2FVM0_9PEZI</name>
<reference evidence="6 7" key="2">
    <citation type="submission" date="2015-05" db="EMBL/GenBank/DDBJ databases">
        <authorList>
            <person name="Morales-Cruz A."/>
            <person name="Amrine K.C."/>
            <person name="Cantu D."/>
        </authorList>
    </citation>
    <scope>NUCLEOTIDE SEQUENCE [LARGE SCALE GENOMIC DNA]</scope>
    <source>
        <strain evidence="6">DA912</strain>
    </source>
</reference>
<dbReference type="InterPro" id="IPR023631">
    <property type="entry name" value="Amidase_dom"/>
</dbReference>
<dbReference type="OrthoDB" id="6428749at2759"/>
<dbReference type="Pfam" id="PF01425">
    <property type="entry name" value="Amidase"/>
    <property type="match status" value="1"/>
</dbReference>
<comment type="caution">
    <text evidence="6">The sequence shown here is derived from an EMBL/GenBank/DDBJ whole genome shotgun (WGS) entry which is preliminary data.</text>
</comment>
<dbReference type="EC" id="3.5.1.4" evidence="3"/>